<dbReference type="VEuPathDB" id="FungiDB:AeMF1_005998"/>
<dbReference type="Proteomes" id="UP000481153">
    <property type="component" value="Unassembled WGS sequence"/>
</dbReference>
<proteinExistence type="predicted"/>
<accession>A0A6G0W6H3</accession>
<organism evidence="1 2">
    <name type="scientific">Aphanomyces euteiches</name>
    <dbReference type="NCBI Taxonomy" id="100861"/>
    <lineage>
        <taxon>Eukaryota</taxon>
        <taxon>Sar</taxon>
        <taxon>Stramenopiles</taxon>
        <taxon>Oomycota</taxon>
        <taxon>Saprolegniomycetes</taxon>
        <taxon>Saprolegniales</taxon>
        <taxon>Verrucalvaceae</taxon>
        <taxon>Aphanomyces</taxon>
    </lineage>
</organism>
<name>A0A6G0W6H3_9STRA</name>
<dbReference type="AlphaFoldDB" id="A0A6G0W6H3"/>
<keyword evidence="2" id="KW-1185">Reference proteome</keyword>
<sequence length="163" mass="17980">MVAAPSGRRVVTNVELLLVLEFLEVEKNFVGKATKGRPVQGGLPIKKAQGFTLMAAFINDRVPGNLKDWTKTRITTISAKLDKICFQYERMKRLFQGRQNIDPSHVSEIGGLDSNDVAIPTQPSDVDTIEDVLDEASSASADDEKILLMRHTGKQITMKILGI</sequence>
<dbReference type="EMBL" id="VJMJ01000369">
    <property type="protein sequence ID" value="KAF0721720.1"/>
    <property type="molecule type" value="Genomic_DNA"/>
</dbReference>
<gene>
    <name evidence="1" type="ORF">Ae201684_018960</name>
</gene>
<protein>
    <submittedName>
        <fullName evidence="1">Uncharacterized protein</fullName>
    </submittedName>
</protein>
<comment type="caution">
    <text evidence="1">The sequence shown here is derived from an EMBL/GenBank/DDBJ whole genome shotgun (WGS) entry which is preliminary data.</text>
</comment>
<evidence type="ECO:0000313" key="2">
    <source>
        <dbReference type="Proteomes" id="UP000481153"/>
    </source>
</evidence>
<evidence type="ECO:0000313" key="1">
    <source>
        <dbReference type="EMBL" id="KAF0721720.1"/>
    </source>
</evidence>
<reference evidence="1 2" key="1">
    <citation type="submission" date="2019-07" db="EMBL/GenBank/DDBJ databases">
        <title>Genomics analysis of Aphanomyces spp. identifies a new class of oomycete effector associated with host adaptation.</title>
        <authorList>
            <person name="Gaulin E."/>
        </authorList>
    </citation>
    <scope>NUCLEOTIDE SEQUENCE [LARGE SCALE GENOMIC DNA]</scope>
    <source>
        <strain evidence="1 2">ATCC 201684</strain>
    </source>
</reference>